<evidence type="ECO:0000313" key="2">
    <source>
        <dbReference type="Proteomes" id="UP001066276"/>
    </source>
</evidence>
<reference evidence="1" key="1">
    <citation type="journal article" date="2022" name="bioRxiv">
        <title>Sequencing and chromosome-scale assembly of the giantPleurodeles waltlgenome.</title>
        <authorList>
            <person name="Brown T."/>
            <person name="Elewa A."/>
            <person name="Iarovenko S."/>
            <person name="Subramanian E."/>
            <person name="Araus A.J."/>
            <person name="Petzold A."/>
            <person name="Susuki M."/>
            <person name="Suzuki K.-i.T."/>
            <person name="Hayashi T."/>
            <person name="Toyoda A."/>
            <person name="Oliveira C."/>
            <person name="Osipova E."/>
            <person name="Leigh N.D."/>
            <person name="Simon A."/>
            <person name="Yun M.H."/>
        </authorList>
    </citation>
    <scope>NUCLEOTIDE SEQUENCE</scope>
    <source>
        <strain evidence="1">20211129_DDA</strain>
        <tissue evidence="1">Liver</tissue>
    </source>
</reference>
<dbReference type="Proteomes" id="UP001066276">
    <property type="component" value="Chromosome 9"/>
</dbReference>
<sequence>MLQSIYNSIKELQTETRIESRHARVATKRLKGTGRKVAKSCTEIEAKLCSMDERIGAVNEDIDALKQQSATRYDQLTDVMW</sequence>
<organism evidence="1 2">
    <name type="scientific">Pleurodeles waltl</name>
    <name type="common">Iberian ribbed newt</name>
    <dbReference type="NCBI Taxonomy" id="8319"/>
    <lineage>
        <taxon>Eukaryota</taxon>
        <taxon>Metazoa</taxon>
        <taxon>Chordata</taxon>
        <taxon>Craniata</taxon>
        <taxon>Vertebrata</taxon>
        <taxon>Euteleostomi</taxon>
        <taxon>Amphibia</taxon>
        <taxon>Batrachia</taxon>
        <taxon>Caudata</taxon>
        <taxon>Salamandroidea</taxon>
        <taxon>Salamandridae</taxon>
        <taxon>Pleurodelinae</taxon>
        <taxon>Pleurodeles</taxon>
    </lineage>
</organism>
<keyword evidence="2" id="KW-1185">Reference proteome</keyword>
<proteinExistence type="predicted"/>
<evidence type="ECO:0000313" key="1">
    <source>
        <dbReference type="EMBL" id="KAJ1109895.1"/>
    </source>
</evidence>
<comment type="caution">
    <text evidence="1">The sequence shown here is derived from an EMBL/GenBank/DDBJ whole genome shotgun (WGS) entry which is preliminary data.</text>
</comment>
<dbReference type="EMBL" id="JANPWB010000013">
    <property type="protein sequence ID" value="KAJ1109895.1"/>
    <property type="molecule type" value="Genomic_DNA"/>
</dbReference>
<dbReference type="AlphaFoldDB" id="A0AAV7NAZ8"/>
<name>A0AAV7NAZ8_PLEWA</name>
<accession>A0AAV7NAZ8</accession>
<gene>
    <name evidence="1" type="ORF">NDU88_007252</name>
</gene>
<protein>
    <submittedName>
        <fullName evidence="1">Uncharacterized protein</fullName>
    </submittedName>
</protein>